<gene>
    <name evidence="2" type="ORF">GW7_15090</name>
</gene>
<proteinExistence type="predicted"/>
<dbReference type="InParanoid" id="G5B9V2"/>
<feature type="compositionally biased region" description="Low complexity" evidence="1">
    <location>
        <begin position="77"/>
        <end position="88"/>
    </location>
</feature>
<organism evidence="2 3">
    <name type="scientific">Heterocephalus glaber</name>
    <name type="common">Naked mole rat</name>
    <dbReference type="NCBI Taxonomy" id="10181"/>
    <lineage>
        <taxon>Eukaryota</taxon>
        <taxon>Metazoa</taxon>
        <taxon>Chordata</taxon>
        <taxon>Craniata</taxon>
        <taxon>Vertebrata</taxon>
        <taxon>Euteleostomi</taxon>
        <taxon>Mammalia</taxon>
        <taxon>Eutheria</taxon>
        <taxon>Euarchontoglires</taxon>
        <taxon>Glires</taxon>
        <taxon>Rodentia</taxon>
        <taxon>Hystricomorpha</taxon>
        <taxon>Bathyergidae</taxon>
        <taxon>Heterocephalus</taxon>
    </lineage>
</organism>
<dbReference type="InterPro" id="IPR026213">
    <property type="entry name" value="GRINL1"/>
</dbReference>
<evidence type="ECO:0000313" key="3">
    <source>
        <dbReference type="Proteomes" id="UP000006813"/>
    </source>
</evidence>
<dbReference type="GO" id="GO:0006368">
    <property type="term" value="P:transcription elongation by RNA polymerase II"/>
    <property type="evidence" value="ECO:0007669"/>
    <property type="project" value="InterPro"/>
</dbReference>
<protein>
    <submittedName>
        <fullName evidence="2">Protein GRINL1B</fullName>
    </submittedName>
</protein>
<evidence type="ECO:0000313" key="2">
    <source>
        <dbReference type="EMBL" id="EHB06063.1"/>
    </source>
</evidence>
<feature type="region of interest" description="Disordered" evidence="1">
    <location>
        <begin position="61"/>
        <end position="94"/>
    </location>
</feature>
<evidence type="ECO:0000256" key="1">
    <source>
        <dbReference type="SAM" id="MobiDB-lite"/>
    </source>
</evidence>
<name>G5B9V2_HETGA</name>
<dbReference type="GO" id="GO:0005634">
    <property type="term" value="C:nucleus"/>
    <property type="evidence" value="ECO:0007669"/>
    <property type="project" value="InterPro"/>
</dbReference>
<accession>G5B9V2</accession>
<dbReference type="STRING" id="10181.G5B9V2"/>
<dbReference type="EMBL" id="JH169138">
    <property type="protein sequence ID" value="EHB06063.1"/>
    <property type="molecule type" value="Genomic_DNA"/>
</dbReference>
<dbReference type="AlphaFoldDB" id="G5B9V2"/>
<reference evidence="2 3" key="1">
    <citation type="journal article" date="2011" name="Nature">
        <title>Genome sequencing reveals insights into physiology and longevity of the naked mole rat.</title>
        <authorList>
            <person name="Kim E.B."/>
            <person name="Fang X."/>
            <person name="Fushan A.A."/>
            <person name="Huang Z."/>
            <person name="Lobanov A.V."/>
            <person name="Han L."/>
            <person name="Marino S.M."/>
            <person name="Sun X."/>
            <person name="Turanov A.A."/>
            <person name="Yang P."/>
            <person name="Yim S.H."/>
            <person name="Zhao X."/>
            <person name="Kasaikina M.V."/>
            <person name="Stoletzki N."/>
            <person name="Peng C."/>
            <person name="Polak P."/>
            <person name="Xiong Z."/>
            <person name="Kiezun A."/>
            <person name="Zhu Y."/>
            <person name="Chen Y."/>
            <person name="Kryukov G.V."/>
            <person name="Zhang Q."/>
            <person name="Peshkin L."/>
            <person name="Yang L."/>
            <person name="Bronson R.T."/>
            <person name="Buffenstein R."/>
            <person name="Wang B."/>
            <person name="Han C."/>
            <person name="Li Q."/>
            <person name="Chen L."/>
            <person name="Zhao W."/>
            <person name="Sunyaev S.R."/>
            <person name="Park T.J."/>
            <person name="Zhang G."/>
            <person name="Wang J."/>
            <person name="Gladyshev V.N."/>
        </authorList>
    </citation>
    <scope>NUCLEOTIDE SEQUENCE [LARGE SCALE GENOMIC DNA]</scope>
</reference>
<dbReference type="GO" id="GO:0003711">
    <property type="term" value="F:transcription elongation factor activity"/>
    <property type="evidence" value="ECO:0007669"/>
    <property type="project" value="InterPro"/>
</dbReference>
<feature type="region of interest" description="Disordered" evidence="1">
    <location>
        <begin position="277"/>
        <end position="325"/>
    </location>
</feature>
<dbReference type="Pfam" id="PF15328">
    <property type="entry name" value="GCOM2"/>
    <property type="match status" value="1"/>
</dbReference>
<sequence>MVQGLWTVALRPRNANPCSGLVQAGPSFFDPKLCLKGSTSIRAEPFLPFYTLPSALRGTYRGGPWRDERRCPSRQGRYSAPRASARSSQPGEPYGPRLLHAGKCAPASTTAGVQSAGVHPARAATVPPGPVREAASLIRRPPLGPPQPPQQVLAAAQPRAPSSRGLGAAEFGGAAGDAEAPERLLRKGKFICKLFEKAKEISDTVAKLKAAITEREEDRRKSELFYLVSVDFELRQKAIAGVDVNIDKTPSSDQMLDTSSLVPGCSLVDKIKSSKTISEKQGLVPPTHKDNEETPEAESTVNQHPAPNGRAGTLSPTEEAEHLPQRCFRSHRRYFQRLGQPVY</sequence>
<dbReference type="Proteomes" id="UP000006813">
    <property type="component" value="Unassembled WGS sequence"/>
</dbReference>